<dbReference type="Pfam" id="PF07885">
    <property type="entry name" value="Ion_trans_2"/>
    <property type="match status" value="1"/>
</dbReference>
<evidence type="ECO:0000256" key="3">
    <source>
        <dbReference type="ARBA" id="ARBA00022692"/>
    </source>
</evidence>
<evidence type="ECO:0000313" key="10">
    <source>
        <dbReference type="EMBL" id="RBI83732.1"/>
    </source>
</evidence>
<evidence type="ECO:0000256" key="6">
    <source>
        <dbReference type="ARBA" id="ARBA00023136"/>
    </source>
</evidence>
<dbReference type="PANTHER" id="PTHR11003">
    <property type="entry name" value="POTASSIUM CHANNEL, SUBFAMILY K"/>
    <property type="match status" value="1"/>
</dbReference>
<evidence type="ECO:0000256" key="8">
    <source>
        <dbReference type="SAM" id="Phobius"/>
    </source>
</evidence>
<protein>
    <submittedName>
        <fullName evidence="10">Two pore domain potassium channel family protein</fullName>
    </submittedName>
</protein>
<keyword evidence="6 8" id="KW-0472">Membrane</keyword>
<feature type="transmembrane region" description="Helical" evidence="8">
    <location>
        <begin position="77"/>
        <end position="100"/>
    </location>
</feature>
<feature type="domain" description="Potassium channel" evidence="9">
    <location>
        <begin position="35"/>
        <end position="104"/>
    </location>
</feature>
<keyword evidence="11" id="KW-1185">Reference proteome</keyword>
<dbReference type="GO" id="GO:0015271">
    <property type="term" value="F:outward rectifier potassium channel activity"/>
    <property type="evidence" value="ECO:0007669"/>
    <property type="project" value="TreeGrafter"/>
</dbReference>
<keyword evidence="3 8" id="KW-0812">Transmembrane</keyword>
<dbReference type="SUPFAM" id="SSF81324">
    <property type="entry name" value="Voltage-gated potassium channels"/>
    <property type="match status" value="1"/>
</dbReference>
<dbReference type="GO" id="GO:0030322">
    <property type="term" value="P:stabilization of membrane potential"/>
    <property type="evidence" value="ECO:0007669"/>
    <property type="project" value="TreeGrafter"/>
</dbReference>
<reference evidence="10 11" key="1">
    <citation type="submission" date="2018-07" db="EMBL/GenBank/DDBJ databases">
        <title>Rhodosalinus sp. strain E84T genomic sequence and assembly.</title>
        <authorList>
            <person name="Liu Z.-W."/>
            <person name="Lu D.-C."/>
        </authorList>
    </citation>
    <scope>NUCLEOTIDE SEQUENCE [LARGE SCALE GENOMIC DNA]</scope>
    <source>
        <strain evidence="10 11">E84</strain>
    </source>
</reference>
<evidence type="ECO:0000256" key="5">
    <source>
        <dbReference type="ARBA" id="ARBA00023065"/>
    </source>
</evidence>
<proteinExistence type="predicted"/>
<comment type="subcellular location">
    <subcellularLocation>
        <location evidence="1">Membrane</location>
        <topology evidence="1">Multi-pass membrane protein</topology>
    </subcellularLocation>
</comment>
<feature type="transmembrane region" description="Helical" evidence="8">
    <location>
        <begin position="29"/>
        <end position="47"/>
    </location>
</feature>
<dbReference type="AlphaFoldDB" id="A0A365U5R6"/>
<evidence type="ECO:0000256" key="2">
    <source>
        <dbReference type="ARBA" id="ARBA00022448"/>
    </source>
</evidence>
<evidence type="ECO:0000313" key="11">
    <source>
        <dbReference type="Proteomes" id="UP000253370"/>
    </source>
</evidence>
<keyword evidence="4 8" id="KW-1133">Transmembrane helix</keyword>
<evidence type="ECO:0000256" key="1">
    <source>
        <dbReference type="ARBA" id="ARBA00004141"/>
    </source>
</evidence>
<dbReference type="OrthoDB" id="9799090at2"/>
<dbReference type="PANTHER" id="PTHR11003:SF291">
    <property type="entry name" value="IP11374P"/>
    <property type="match status" value="1"/>
</dbReference>
<keyword evidence="5" id="KW-0406">Ion transport</keyword>
<evidence type="ECO:0000259" key="9">
    <source>
        <dbReference type="Pfam" id="PF07885"/>
    </source>
</evidence>
<keyword evidence="7 10" id="KW-0407">Ion channel</keyword>
<dbReference type="Proteomes" id="UP000253370">
    <property type="component" value="Unassembled WGS sequence"/>
</dbReference>
<dbReference type="InterPro" id="IPR003280">
    <property type="entry name" value="2pore_dom_K_chnl"/>
</dbReference>
<gene>
    <name evidence="10" type="ORF">DRV85_15360</name>
</gene>
<name>A0A365U5R6_9RHOB</name>
<feature type="transmembrane region" description="Helical" evidence="8">
    <location>
        <begin position="52"/>
        <end position="71"/>
    </location>
</feature>
<dbReference type="GO" id="GO:0022841">
    <property type="term" value="F:potassium ion leak channel activity"/>
    <property type="evidence" value="ECO:0007669"/>
    <property type="project" value="TreeGrafter"/>
</dbReference>
<dbReference type="InterPro" id="IPR013099">
    <property type="entry name" value="K_chnl_dom"/>
</dbReference>
<dbReference type="RefSeq" id="WP_113290375.1">
    <property type="nucleotide sequence ID" value="NZ_QNTQ01000015.1"/>
</dbReference>
<evidence type="ECO:0000256" key="4">
    <source>
        <dbReference type="ARBA" id="ARBA00022989"/>
    </source>
</evidence>
<accession>A0A365U5R6</accession>
<dbReference type="Gene3D" id="1.10.287.70">
    <property type="match status" value="1"/>
</dbReference>
<keyword evidence="2" id="KW-0813">Transport</keyword>
<dbReference type="GO" id="GO:0005886">
    <property type="term" value="C:plasma membrane"/>
    <property type="evidence" value="ECO:0007669"/>
    <property type="project" value="TreeGrafter"/>
</dbReference>
<comment type="caution">
    <text evidence="10">The sequence shown here is derived from an EMBL/GenBank/DDBJ whole genome shotgun (WGS) entry which is preliminary data.</text>
</comment>
<evidence type="ECO:0000256" key="7">
    <source>
        <dbReference type="ARBA" id="ARBA00023303"/>
    </source>
</evidence>
<sequence length="129" mass="14097">MTRPGPFHAFVLLFSGVWSALKDPRVRWLGAIAGTLVASATVIFRYLEGWGWIDALFFAVVTISTVGYGDIVPQTPLGRLLTVVYIVLGIGVFVAAATALGDQLLRRARELDERDEGPATQPRQKEDDP</sequence>
<dbReference type="EMBL" id="QNTQ01000015">
    <property type="protein sequence ID" value="RBI83732.1"/>
    <property type="molecule type" value="Genomic_DNA"/>
</dbReference>
<organism evidence="10 11">
    <name type="scientific">Rhodosalinus halophilus</name>
    <dbReference type="NCBI Taxonomy" id="2259333"/>
    <lineage>
        <taxon>Bacteria</taxon>
        <taxon>Pseudomonadati</taxon>
        <taxon>Pseudomonadota</taxon>
        <taxon>Alphaproteobacteria</taxon>
        <taxon>Rhodobacterales</taxon>
        <taxon>Paracoccaceae</taxon>
        <taxon>Rhodosalinus</taxon>
    </lineage>
</organism>